<dbReference type="STRING" id="880157.AB204_00390"/>
<protein>
    <submittedName>
        <fullName evidence="1">Uncharacterized protein</fullName>
    </submittedName>
</protein>
<evidence type="ECO:0000313" key="1">
    <source>
        <dbReference type="EMBL" id="KMJ46991.1"/>
    </source>
</evidence>
<dbReference type="AlphaFoldDB" id="A0A0J5FXS2"/>
<evidence type="ECO:0000313" key="2">
    <source>
        <dbReference type="Proteomes" id="UP000036277"/>
    </source>
</evidence>
<gene>
    <name evidence="1" type="ORF">AB204_00390</name>
</gene>
<organism evidence="1 2">
    <name type="scientific">Xenorhabdus khoisanae</name>
    <dbReference type="NCBI Taxonomy" id="880157"/>
    <lineage>
        <taxon>Bacteria</taxon>
        <taxon>Pseudomonadati</taxon>
        <taxon>Pseudomonadota</taxon>
        <taxon>Gammaproteobacteria</taxon>
        <taxon>Enterobacterales</taxon>
        <taxon>Morganellaceae</taxon>
        <taxon>Xenorhabdus</taxon>
    </lineage>
</organism>
<name>A0A0J5FXS2_9GAMM</name>
<dbReference type="Proteomes" id="UP000036277">
    <property type="component" value="Unassembled WGS sequence"/>
</dbReference>
<sequence>MDTYTTELPDVLKSQCGFNCLTDICHYSFDEFRQQVSGHLSWSETQHLYRSAQQAQKENRLYEARLLKRANSSYKMPYTLPSLCPTQSYVAIMMNSAIGLPDMWLRARFPPCFLRRLI</sequence>
<reference evidence="1 2" key="1">
    <citation type="submission" date="2015-06" db="EMBL/GenBank/DDBJ databases">
        <title>Draft Whole-Genome Sequence of the Entomopathogenic Bacterium Xenorhabdus khoisanae.</title>
        <authorList>
            <person name="Naidoo S."/>
            <person name="Featherston J."/>
            <person name="Gray V.M."/>
        </authorList>
    </citation>
    <scope>NUCLEOTIDE SEQUENCE [LARGE SCALE GENOMIC DNA]</scope>
    <source>
        <strain evidence="1 2">MCB</strain>
    </source>
</reference>
<dbReference type="EMBL" id="LFCV01000002">
    <property type="protein sequence ID" value="KMJ46991.1"/>
    <property type="molecule type" value="Genomic_DNA"/>
</dbReference>
<proteinExistence type="predicted"/>
<accession>A0A0J5FXS2</accession>
<dbReference type="RefSeq" id="WP_047961419.1">
    <property type="nucleotide sequence ID" value="NZ_CAWMBG010000002.1"/>
</dbReference>
<keyword evidence="2" id="KW-1185">Reference proteome</keyword>
<comment type="caution">
    <text evidence="1">The sequence shown here is derived from an EMBL/GenBank/DDBJ whole genome shotgun (WGS) entry which is preliminary data.</text>
</comment>
<dbReference type="PATRIC" id="fig|880157.4.peg.86"/>